<dbReference type="RefSeq" id="WP_188479057.1">
    <property type="nucleotide sequence ID" value="NZ_BMFJ01000002.1"/>
</dbReference>
<protein>
    <submittedName>
        <fullName evidence="2">NAD(P)-dependent oxidoreductase</fullName>
    </submittedName>
</protein>
<sequence>MTGTLLSLGHGYSARALARLLIPQGWSIHGTTRSADKAAELEAEGTVPHLFPGDLSAPLEHATHLLISAGPDEDGDPMLRHLRDRITAIAPRLRWAGYLSTTGVYGDHGGAWVDEETPLTPSTRRGKWRVAAEAEWQAIPGLPLHIFRLAGIYGPGRGPFAKVRAGTARRIVKPGQVFSRIHVDDIAQTLAASIARPDPGAVYNLCDDDPAPPEEVIAHAAHLLNRPLPPEEPFETAEMTPMARSFYAESKRVRNDRIKRDLDVRLIYPTYREGLAALLALETGK</sequence>
<dbReference type="Gene3D" id="3.40.50.720">
    <property type="entry name" value="NAD(P)-binding Rossmann-like Domain"/>
    <property type="match status" value="1"/>
</dbReference>
<reference evidence="3" key="1">
    <citation type="journal article" date="2019" name="Int. J. Syst. Evol. Microbiol.">
        <title>The Global Catalogue of Microorganisms (GCM) 10K type strain sequencing project: providing services to taxonomists for standard genome sequencing and annotation.</title>
        <authorList>
            <consortium name="The Broad Institute Genomics Platform"/>
            <consortium name="The Broad Institute Genome Sequencing Center for Infectious Disease"/>
            <person name="Wu L."/>
            <person name="Ma J."/>
        </authorList>
    </citation>
    <scope>NUCLEOTIDE SEQUENCE [LARGE SCALE GENOMIC DNA]</scope>
    <source>
        <strain evidence="3">CGMCC 1.12664</strain>
    </source>
</reference>
<keyword evidence="1" id="KW-0520">NAD</keyword>
<dbReference type="PANTHER" id="PTHR43574">
    <property type="entry name" value="EPIMERASE-RELATED"/>
    <property type="match status" value="1"/>
</dbReference>
<dbReference type="AlphaFoldDB" id="A0A917ADL0"/>
<evidence type="ECO:0000313" key="2">
    <source>
        <dbReference type="EMBL" id="GGE44350.1"/>
    </source>
</evidence>
<dbReference type="InterPro" id="IPR036291">
    <property type="entry name" value="NAD(P)-bd_dom_sf"/>
</dbReference>
<dbReference type="CDD" id="cd05266">
    <property type="entry name" value="SDR_a4"/>
    <property type="match status" value="1"/>
</dbReference>
<dbReference type="Proteomes" id="UP000612855">
    <property type="component" value="Unassembled WGS sequence"/>
</dbReference>
<accession>A0A917ADL0</accession>
<dbReference type="EMBL" id="BMFJ01000002">
    <property type="protein sequence ID" value="GGE44350.1"/>
    <property type="molecule type" value="Genomic_DNA"/>
</dbReference>
<keyword evidence="3" id="KW-1185">Reference proteome</keyword>
<proteinExistence type="predicted"/>
<comment type="caution">
    <text evidence="2">The sequence shown here is derived from an EMBL/GenBank/DDBJ whole genome shotgun (WGS) entry which is preliminary data.</text>
</comment>
<evidence type="ECO:0000256" key="1">
    <source>
        <dbReference type="ARBA" id="ARBA00023027"/>
    </source>
</evidence>
<gene>
    <name evidence="2" type="ORF">GCM10011360_34480</name>
</gene>
<name>A0A917ADL0_9RHOB</name>
<dbReference type="SUPFAM" id="SSF51735">
    <property type="entry name" value="NAD(P)-binding Rossmann-fold domains"/>
    <property type="match status" value="1"/>
</dbReference>
<organism evidence="2 3">
    <name type="scientific">Primorskyibacter flagellatus</name>
    <dbReference type="NCBI Taxonomy" id="1387277"/>
    <lineage>
        <taxon>Bacteria</taxon>
        <taxon>Pseudomonadati</taxon>
        <taxon>Pseudomonadota</taxon>
        <taxon>Alphaproteobacteria</taxon>
        <taxon>Rhodobacterales</taxon>
        <taxon>Roseobacteraceae</taxon>
        <taxon>Primorskyibacter</taxon>
    </lineage>
</organism>
<evidence type="ECO:0000313" key="3">
    <source>
        <dbReference type="Proteomes" id="UP000612855"/>
    </source>
</evidence>